<evidence type="ECO:0000259" key="1">
    <source>
        <dbReference type="PROSITE" id="PS51186"/>
    </source>
</evidence>
<dbReference type="SUPFAM" id="SSF55729">
    <property type="entry name" value="Acyl-CoA N-acyltransferases (Nat)"/>
    <property type="match status" value="1"/>
</dbReference>
<dbReference type="Gene3D" id="3.40.630.30">
    <property type="match status" value="1"/>
</dbReference>
<comment type="caution">
    <text evidence="2">The sequence shown here is derived from an EMBL/GenBank/DDBJ whole genome shotgun (WGS) entry which is preliminary data.</text>
</comment>
<accession>A0ABS2TL70</accession>
<reference evidence="2 3" key="1">
    <citation type="submission" date="2021-01" db="EMBL/GenBank/DDBJ databases">
        <title>Streptomyces acididurans sp. nov., isolated from a peat swamp forest soil.</title>
        <authorList>
            <person name="Chantavorakit T."/>
            <person name="Duangmal K."/>
        </authorList>
    </citation>
    <scope>NUCLEOTIDE SEQUENCE [LARGE SCALE GENOMIC DNA]</scope>
    <source>
        <strain evidence="2 3">KK5PA1</strain>
    </source>
</reference>
<organism evidence="2 3">
    <name type="scientific">Actinacidiphila acididurans</name>
    <dbReference type="NCBI Taxonomy" id="2784346"/>
    <lineage>
        <taxon>Bacteria</taxon>
        <taxon>Bacillati</taxon>
        <taxon>Actinomycetota</taxon>
        <taxon>Actinomycetes</taxon>
        <taxon>Kitasatosporales</taxon>
        <taxon>Streptomycetaceae</taxon>
        <taxon>Actinacidiphila</taxon>
    </lineage>
</organism>
<evidence type="ECO:0000313" key="3">
    <source>
        <dbReference type="Proteomes" id="UP000749040"/>
    </source>
</evidence>
<dbReference type="Proteomes" id="UP000749040">
    <property type="component" value="Unassembled WGS sequence"/>
</dbReference>
<dbReference type="RefSeq" id="WP_205355623.1">
    <property type="nucleotide sequence ID" value="NZ_JADKYB010000002.1"/>
</dbReference>
<evidence type="ECO:0000313" key="2">
    <source>
        <dbReference type="EMBL" id="MBM9503761.1"/>
    </source>
</evidence>
<keyword evidence="3" id="KW-1185">Reference proteome</keyword>
<dbReference type="InterPro" id="IPR000182">
    <property type="entry name" value="GNAT_dom"/>
</dbReference>
<name>A0ABS2TL70_9ACTN</name>
<gene>
    <name evidence="2" type="ORF">ITX44_04280</name>
</gene>
<sequence length="185" mass="21180">MNAPQLLTVTHYAQADFPRVRQQLIDVYAEVYAREAEADPFFSLPRFTARLDGHARRTGWAGTVGEIGGEIVGYAYGRPDSEDQWRQVSDVVSPRVYDYGVGDDMFGLCEIMVRIPWRGTRIARTIHDELMRHRPESRASLLVERAHPRVRATYERWGYRAVATSQPFPDAPVYDAMVLDLHVQD</sequence>
<protein>
    <submittedName>
        <fullName evidence="2">GNAT family N-acetyltransferase</fullName>
    </submittedName>
</protein>
<dbReference type="PROSITE" id="PS51186">
    <property type="entry name" value="GNAT"/>
    <property type="match status" value="1"/>
</dbReference>
<feature type="domain" description="N-acetyltransferase" evidence="1">
    <location>
        <begin position="18"/>
        <end position="180"/>
    </location>
</feature>
<dbReference type="InterPro" id="IPR016181">
    <property type="entry name" value="Acyl_CoA_acyltransferase"/>
</dbReference>
<dbReference type="EMBL" id="JADKYB010000002">
    <property type="protein sequence ID" value="MBM9503761.1"/>
    <property type="molecule type" value="Genomic_DNA"/>
</dbReference>
<proteinExistence type="predicted"/>